<feature type="chain" id="PRO_5045642082" description="HAF repeat-containing protein" evidence="1">
    <location>
        <begin position="26"/>
        <end position="373"/>
    </location>
</feature>
<feature type="signal peptide" evidence="1">
    <location>
        <begin position="1"/>
        <end position="25"/>
    </location>
</feature>
<dbReference type="NCBIfam" id="TIGR02913">
    <property type="entry name" value="HAF_rpt"/>
    <property type="match status" value="4"/>
</dbReference>
<organism evidence="2 3">
    <name type="scientific">Massilia agilis</name>
    <dbReference type="NCBI Taxonomy" id="1811226"/>
    <lineage>
        <taxon>Bacteria</taxon>
        <taxon>Pseudomonadati</taxon>
        <taxon>Pseudomonadota</taxon>
        <taxon>Betaproteobacteria</taxon>
        <taxon>Burkholderiales</taxon>
        <taxon>Oxalobacteraceae</taxon>
        <taxon>Telluria group</taxon>
        <taxon>Massilia</taxon>
    </lineage>
</organism>
<evidence type="ECO:0008006" key="4">
    <source>
        <dbReference type="Google" id="ProtNLM"/>
    </source>
</evidence>
<evidence type="ECO:0000313" key="2">
    <source>
        <dbReference type="EMBL" id="MCS0807697.1"/>
    </source>
</evidence>
<keyword evidence="1" id="KW-0732">Signal</keyword>
<gene>
    <name evidence="2" type="ORF">NX774_07135</name>
</gene>
<evidence type="ECO:0000256" key="1">
    <source>
        <dbReference type="SAM" id="SignalP"/>
    </source>
</evidence>
<dbReference type="InterPro" id="IPR014262">
    <property type="entry name" value="HAF_rpt"/>
</dbReference>
<accession>A0ABT2D8S8</accession>
<protein>
    <recommendedName>
        <fullName evidence="4">HAF repeat-containing protein</fullName>
    </recommendedName>
</protein>
<evidence type="ECO:0000313" key="3">
    <source>
        <dbReference type="Proteomes" id="UP001206126"/>
    </source>
</evidence>
<dbReference type="Proteomes" id="UP001206126">
    <property type="component" value="Unassembled WGS sequence"/>
</dbReference>
<keyword evidence="3" id="KW-1185">Reference proteome</keyword>
<comment type="caution">
    <text evidence="2">The sequence shown here is derived from an EMBL/GenBank/DDBJ whole genome shotgun (WGS) entry which is preliminary data.</text>
</comment>
<reference evidence="2 3" key="1">
    <citation type="submission" date="2022-08" db="EMBL/GenBank/DDBJ databases">
        <title>Reclassification of Massilia species as members of the genera Telluria, Duganella, Pseudoduganella, Mokoshia gen. nov. and Zemynaea gen. nov. using orthogonal and non-orthogonal genome-based approaches.</title>
        <authorList>
            <person name="Bowman J.P."/>
        </authorList>
    </citation>
    <scope>NUCLEOTIDE SEQUENCE [LARGE SCALE GENOMIC DNA]</scope>
    <source>
        <strain evidence="2 3">JCM 31605</strain>
    </source>
</reference>
<dbReference type="EMBL" id="JANUHB010000002">
    <property type="protein sequence ID" value="MCS0807697.1"/>
    <property type="molecule type" value="Genomic_DNA"/>
</dbReference>
<proteinExistence type="predicted"/>
<sequence length="373" mass="38092">MRITPRAVPASLLTLTLAAASAAQASPGYVYTVVPLGAGNGSNGRAINAAGAVAGSLIPGVGNHGFLYSNGVLTDLGSLPAENASIALGLNNKTEVVGASYTEPIPTTRHAFVYSGGTMRDIGSLAGGASTANGINDAGAIVGQSVLNDQFPFAFLYKDGAMQNLGCLPGSDRSSAQGINSRSQVVGTSGVGPAQGPNGNQAHAVLWMDGLITDLGTLGGLNSYGTAINDRGQVAGYSSLAGDDGPEADYRGFIWSKGKMRELGTPPNGRQVQPNGINNHADVVGIYQKGGAQRAFLYGVRGRMHDLTALVDPAEGWVITAAYGINDGGQIAGEACNASMSFCTAVRLDPLQQGRWDDTMGGMAQSEPMDEGE</sequence>
<dbReference type="RefSeq" id="WP_258821495.1">
    <property type="nucleotide sequence ID" value="NZ_JANUHB010000002.1"/>
</dbReference>
<name>A0ABT2D8S8_9BURK</name>